<dbReference type="EMBL" id="AFWV01000004">
    <property type="protein sequence ID" value="EGV19313.1"/>
    <property type="molecule type" value="Genomic_DNA"/>
</dbReference>
<reference evidence="1 2" key="1">
    <citation type="submission" date="2011-06" db="EMBL/GenBank/DDBJ databases">
        <title>The draft genome of Thiocapsa marina 5811.</title>
        <authorList>
            <consortium name="US DOE Joint Genome Institute (JGI-PGF)"/>
            <person name="Lucas S."/>
            <person name="Han J."/>
            <person name="Cheng J.-F."/>
            <person name="Goodwin L."/>
            <person name="Pitluck S."/>
            <person name="Peters L."/>
            <person name="Land M.L."/>
            <person name="Hauser L."/>
            <person name="Vogl K."/>
            <person name="Liu Z."/>
            <person name="Imhoff J."/>
            <person name="Thiel V."/>
            <person name="Frigaard N.-U."/>
            <person name="Bryant D."/>
            <person name="Woyke T.J."/>
        </authorList>
    </citation>
    <scope>NUCLEOTIDE SEQUENCE [LARGE SCALE GENOMIC DNA]</scope>
    <source>
        <strain evidence="1 2">5811</strain>
    </source>
</reference>
<proteinExistence type="predicted"/>
<evidence type="ECO:0008006" key="3">
    <source>
        <dbReference type="Google" id="ProtNLM"/>
    </source>
</evidence>
<dbReference type="STRING" id="768671.ThimaDRAFT_1457"/>
<dbReference type="Gene3D" id="3.40.50.1820">
    <property type="entry name" value="alpha/beta hydrolase"/>
    <property type="match status" value="1"/>
</dbReference>
<dbReference type="eggNOG" id="COG4782">
    <property type="taxonomic scope" value="Bacteria"/>
</dbReference>
<sequence>MIALARDTKPRFDMPYRLIKPGLAMLAALLVGGCATEARQLMPTPILYQLPDGQPVFEVAETSRQTPDIDLLFITDRAPPTAAEKEAAAETEIPLPYGQERARRIAFGSARVRMVPGLDWETLREQSQLAERTREINLELGPVRELGAYPDEPYPVSKGADGKVLRDRAELARHFEAKAALQGEVERRLAQAPKKELMLYVHGFNESFATAAFTAAELCHFLGREQVCAFFTWPASTTGNFLISYTTTTESADYAVAHLKKTIRTLASTPGLERLQLLAHSRGTALTLRAVSELVTEAIAAGKEPIDLYKIDNLVLFSPDIDVDIAGQQITGFLSDPELMTVWPEGRLPRVLQGRLTIYASPEDRALLVSRILFRSRNRVGQLRPEDIPDRAQRYFEAVGRIDLVSYEGKRTDLFGHSYFTTNPQVSSDLIELIRYDKQLGEPGRELIKTGRVTWEFPVDGT</sequence>
<evidence type="ECO:0000313" key="1">
    <source>
        <dbReference type="EMBL" id="EGV19313.1"/>
    </source>
</evidence>
<dbReference type="SUPFAM" id="SSF53474">
    <property type="entry name" value="alpha/beta-Hydrolases"/>
    <property type="match status" value="1"/>
</dbReference>
<evidence type="ECO:0000313" key="2">
    <source>
        <dbReference type="Proteomes" id="UP000005459"/>
    </source>
</evidence>
<protein>
    <recommendedName>
        <fullName evidence="3">Alpha/beta hydrolase</fullName>
    </recommendedName>
</protein>
<dbReference type="Proteomes" id="UP000005459">
    <property type="component" value="Unassembled WGS sequence"/>
</dbReference>
<dbReference type="PANTHER" id="PTHR36513">
    <property type="entry name" value="ABC TRANSMEMBRANE TYPE-1 DOMAIN-CONTAINING PROTEIN"/>
    <property type="match status" value="1"/>
</dbReference>
<organism evidence="1 2">
    <name type="scientific">Thiocapsa marina 5811</name>
    <dbReference type="NCBI Taxonomy" id="768671"/>
    <lineage>
        <taxon>Bacteria</taxon>
        <taxon>Pseudomonadati</taxon>
        <taxon>Pseudomonadota</taxon>
        <taxon>Gammaproteobacteria</taxon>
        <taxon>Chromatiales</taxon>
        <taxon>Chromatiaceae</taxon>
        <taxon>Thiocapsa</taxon>
    </lineage>
</organism>
<dbReference type="PROSITE" id="PS51257">
    <property type="entry name" value="PROKAR_LIPOPROTEIN"/>
    <property type="match status" value="1"/>
</dbReference>
<dbReference type="InterPro" id="IPR029058">
    <property type="entry name" value="AB_hydrolase_fold"/>
</dbReference>
<name>F9U955_9GAMM</name>
<dbReference type="PANTHER" id="PTHR36513:SF1">
    <property type="entry name" value="TRANSMEMBRANE PROTEIN"/>
    <property type="match status" value="1"/>
</dbReference>
<gene>
    <name evidence="1" type="ORF">ThimaDRAFT_1457</name>
</gene>
<dbReference type="Pfam" id="PF05990">
    <property type="entry name" value="DUF900"/>
    <property type="match status" value="1"/>
</dbReference>
<dbReference type="InterPro" id="IPR010297">
    <property type="entry name" value="DUF900_hydrolase"/>
</dbReference>
<dbReference type="RefSeq" id="WP_007192334.1">
    <property type="nucleotide sequence ID" value="NZ_AFWV01000004.1"/>
</dbReference>
<dbReference type="AlphaFoldDB" id="F9U955"/>
<keyword evidence="2" id="KW-1185">Reference proteome</keyword>
<accession>F9U955</accession>